<feature type="binding site" description="axial binding residue" evidence="8">
    <location>
        <position position="482"/>
    </location>
    <ligand>
        <name>heme</name>
        <dbReference type="ChEBI" id="CHEBI:30413"/>
    </ligand>
    <ligandPart>
        <name>Fe</name>
        <dbReference type="ChEBI" id="CHEBI:18248"/>
    </ligandPart>
</feature>
<dbReference type="GO" id="GO:0016712">
    <property type="term" value="F:oxidoreductase activity, acting on paired donors, with incorporation or reduction of molecular oxygen, reduced flavin or flavoprotein as one donor, and incorporation of one atom of oxygen"/>
    <property type="evidence" value="ECO:0007669"/>
    <property type="project" value="InterPro"/>
</dbReference>
<keyword evidence="4 8" id="KW-0479">Metal-binding</keyword>
<dbReference type="Pfam" id="PF00067">
    <property type="entry name" value="p450"/>
    <property type="match status" value="1"/>
</dbReference>
<dbReference type="InterPro" id="IPR047146">
    <property type="entry name" value="Cyt_P450_E_CYP52_fungi"/>
</dbReference>
<dbReference type="InterPro" id="IPR036396">
    <property type="entry name" value="Cyt_P450_sf"/>
</dbReference>
<dbReference type="CDD" id="cd11063">
    <property type="entry name" value="CYP52"/>
    <property type="match status" value="1"/>
</dbReference>
<name>A0AAV9GTR1_9PEZI</name>
<keyword evidence="5 9" id="KW-0560">Oxidoreductase</keyword>
<evidence type="ECO:0000256" key="3">
    <source>
        <dbReference type="ARBA" id="ARBA00022617"/>
    </source>
</evidence>
<dbReference type="PRINTS" id="PR00385">
    <property type="entry name" value="P450"/>
</dbReference>
<evidence type="ECO:0000256" key="1">
    <source>
        <dbReference type="ARBA" id="ARBA00001971"/>
    </source>
</evidence>
<dbReference type="Proteomes" id="UP001321760">
    <property type="component" value="Unassembled WGS sequence"/>
</dbReference>
<evidence type="ECO:0000256" key="5">
    <source>
        <dbReference type="ARBA" id="ARBA00023002"/>
    </source>
</evidence>
<dbReference type="SUPFAM" id="SSF48264">
    <property type="entry name" value="Cytochrome P450"/>
    <property type="match status" value="1"/>
</dbReference>
<dbReference type="InterPro" id="IPR001128">
    <property type="entry name" value="Cyt_P450"/>
</dbReference>
<dbReference type="EMBL" id="MU865929">
    <property type="protein sequence ID" value="KAK4451155.1"/>
    <property type="molecule type" value="Genomic_DNA"/>
</dbReference>
<evidence type="ECO:0000256" key="7">
    <source>
        <dbReference type="ARBA" id="ARBA00023033"/>
    </source>
</evidence>
<dbReference type="PANTHER" id="PTHR24287:SF17">
    <property type="entry name" value="P450, PUTATIVE (EUROFUNG)-RELATED"/>
    <property type="match status" value="1"/>
</dbReference>
<accession>A0AAV9GTR1</accession>
<reference evidence="10" key="1">
    <citation type="journal article" date="2023" name="Mol. Phylogenet. Evol.">
        <title>Genome-scale phylogeny and comparative genomics of the fungal order Sordariales.</title>
        <authorList>
            <person name="Hensen N."/>
            <person name="Bonometti L."/>
            <person name="Westerberg I."/>
            <person name="Brannstrom I.O."/>
            <person name="Guillou S."/>
            <person name="Cros-Aarteil S."/>
            <person name="Calhoun S."/>
            <person name="Haridas S."/>
            <person name="Kuo A."/>
            <person name="Mondo S."/>
            <person name="Pangilinan J."/>
            <person name="Riley R."/>
            <person name="LaButti K."/>
            <person name="Andreopoulos B."/>
            <person name="Lipzen A."/>
            <person name="Chen C."/>
            <person name="Yan M."/>
            <person name="Daum C."/>
            <person name="Ng V."/>
            <person name="Clum A."/>
            <person name="Steindorff A."/>
            <person name="Ohm R.A."/>
            <person name="Martin F."/>
            <person name="Silar P."/>
            <person name="Natvig D.O."/>
            <person name="Lalanne C."/>
            <person name="Gautier V."/>
            <person name="Ament-Velasquez S.L."/>
            <person name="Kruys A."/>
            <person name="Hutchinson M.I."/>
            <person name="Powell A.J."/>
            <person name="Barry K."/>
            <person name="Miller A.N."/>
            <person name="Grigoriev I.V."/>
            <person name="Debuchy R."/>
            <person name="Gladieux P."/>
            <person name="Hiltunen Thoren M."/>
            <person name="Johannesson H."/>
        </authorList>
    </citation>
    <scope>NUCLEOTIDE SEQUENCE</scope>
    <source>
        <strain evidence="10">PSN243</strain>
    </source>
</reference>
<gene>
    <name evidence="10" type="ORF">QBC34DRAFT_458644</name>
</gene>
<protein>
    <submittedName>
        <fullName evidence="10">Cytochrome P450</fullName>
    </submittedName>
</protein>
<dbReference type="PRINTS" id="PR00464">
    <property type="entry name" value="EP450II"/>
</dbReference>
<comment type="similarity">
    <text evidence="2 9">Belongs to the cytochrome P450 family.</text>
</comment>
<evidence type="ECO:0000256" key="2">
    <source>
        <dbReference type="ARBA" id="ARBA00010617"/>
    </source>
</evidence>
<dbReference type="GO" id="GO:0005506">
    <property type="term" value="F:iron ion binding"/>
    <property type="evidence" value="ECO:0007669"/>
    <property type="project" value="InterPro"/>
</dbReference>
<dbReference type="InterPro" id="IPR017972">
    <property type="entry name" value="Cyt_P450_CS"/>
</dbReference>
<dbReference type="PANTHER" id="PTHR24287">
    <property type="entry name" value="P450, PUTATIVE (EUROFUNG)-RELATED"/>
    <property type="match status" value="1"/>
</dbReference>
<dbReference type="PRINTS" id="PR01239">
    <property type="entry name" value="EP450IICYP52"/>
</dbReference>
<dbReference type="InterPro" id="IPR002402">
    <property type="entry name" value="Cyt_P450_E_grp-II"/>
</dbReference>
<keyword evidence="11" id="KW-1185">Reference proteome</keyword>
<keyword evidence="7 9" id="KW-0503">Monooxygenase</keyword>
<dbReference type="InterPro" id="IPR002974">
    <property type="entry name" value="Cyt_P450_E_CYP52_ascomycetes"/>
</dbReference>
<evidence type="ECO:0000256" key="8">
    <source>
        <dbReference type="PIRSR" id="PIRSR602402-1"/>
    </source>
</evidence>
<proteinExistence type="inferred from homology"/>
<sequence>MDNLTTLQTPSPENHFLISPPPFPQKTGISVASYIFIFFIVLATQKAWSTFFSPNTSPILFKTQAAQHDIPVAKPVWYPHKEPFLGLDLFYIFVKGIVKRQYLSSIADILYRQGSTLTYLFLGRRAVITIDPKNIKAVLLEKFHDFGLGDIRTSGMRPLLGGGIFNSDGSVWKHHRTTLRPFVSRAGPAELVVVEKHVQNLIKSIPDDGSTIDLQQSFSFFTTDVATDLFLGTSTNLLLSATDGPEAQQFAAAFDYAQRAASGIDAFDVKNLPWKFLFGARHLKKCIKMIHVFIDKVLDEAIANKADQDSHTGQKAFLPALLEDGRSREDVKYDILNVTLAGKDTMSSLLSSIWYVLSKRPDIVEKIRQEIRILDGCPPTREDIGGFRYLHTVLQEVLRLYPPVAVNQRTAEADTVLPHGGGEDGKEPIFVSKGTSVGFSIYALHRLPEYFGEDVELFRPERWAEINPGWAFMPFHAGPRRCLGQQLALLWAKYCTVRLIQHFGEIQDRNEKPWEERIGLNVTSRHGVLVAFKV</sequence>
<evidence type="ECO:0000256" key="4">
    <source>
        <dbReference type="ARBA" id="ARBA00022723"/>
    </source>
</evidence>
<organism evidence="10 11">
    <name type="scientific">Podospora aff. communis PSN243</name>
    <dbReference type="NCBI Taxonomy" id="3040156"/>
    <lineage>
        <taxon>Eukaryota</taxon>
        <taxon>Fungi</taxon>
        <taxon>Dikarya</taxon>
        <taxon>Ascomycota</taxon>
        <taxon>Pezizomycotina</taxon>
        <taxon>Sordariomycetes</taxon>
        <taxon>Sordariomycetidae</taxon>
        <taxon>Sordariales</taxon>
        <taxon>Podosporaceae</taxon>
        <taxon>Podospora</taxon>
    </lineage>
</organism>
<dbReference type="GO" id="GO:0020037">
    <property type="term" value="F:heme binding"/>
    <property type="evidence" value="ECO:0007669"/>
    <property type="project" value="InterPro"/>
</dbReference>
<dbReference type="PROSITE" id="PS00086">
    <property type="entry name" value="CYTOCHROME_P450"/>
    <property type="match status" value="1"/>
</dbReference>
<evidence type="ECO:0000256" key="9">
    <source>
        <dbReference type="RuleBase" id="RU000461"/>
    </source>
</evidence>
<comment type="caution">
    <text evidence="10">The sequence shown here is derived from an EMBL/GenBank/DDBJ whole genome shotgun (WGS) entry which is preliminary data.</text>
</comment>
<dbReference type="Gene3D" id="1.10.630.10">
    <property type="entry name" value="Cytochrome P450"/>
    <property type="match status" value="1"/>
</dbReference>
<evidence type="ECO:0000256" key="6">
    <source>
        <dbReference type="ARBA" id="ARBA00023004"/>
    </source>
</evidence>
<keyword evidence="6 8" id="KW-0408">Iron</keyword>
<evidence type="ECO:0000313" key="11">
    <source>
        <dbReference type="Proteomes" id="UP001321760"/>
    </source>
</evidence>
<dbReference type="AlphaFoldDB" id="A0AAV9GTR1"/>
<keyword evidence="3 8" id="KW-0349">Heme</keyword>
<comment type="cofactor">
    <cofactor evidence="1 8">
        <name>heme</name>
        <dbReference type="ChEBI" id="CHEBI:30413"/>
    </cofactor>
</comment>
<reference evidence="10" key="2">
    <citation type="submission" date="2023-05" db="EMBL/GenBank/DDBJ databases">
        <authorList>
            <consortium name="Lawrence Berkeley National Laboratory"/>
            <person name="Steindorff A."/>
            <person name="Hensen N."/>
            <person name="Bonometti L."/>
            <person name="Westerberg I."/>
            <person name="Brannstrom I.O."/>
            <person name="Guillou S."/>
            <person name="Cros-Aarteil S."/>
            <person name="Calhoun S."/>
            <person name="Haridas S."/>
            <person name="Kuo A."/>
            <person name="Mondo S."/>
            <person name="Pangilinan J."/>
            <person name="Riley R."/>
            <person name="Labutti K."/>
            <person name="Andreopoulos B."/>
            <person name="Lipzen A."/>
            <person name="Chen C."/>
            <person name="Yanf M."/>
            <person name="Daum C."/>
            <person name="Ng V."/>
            <person name="Clum A."/>
            <person name="Ohm R."/>
            <person name="Martin F."/>
            <person name="Silar P."/>
            <person name="Natvig D."/>
            <person name="Lalanne C."/>
            <person name="Gautier V."/>
            <person name="Ament-Velasquez S.L."/>
            <person name="Kruys A."/>
            <person name="Hutchinson M.I."/>
            <person name="Powell A.J."/>
            <person name="Barry K."/>
            <person name="Miller A.N."/>
            <person name="Grigoriev I.V."/>
            <person name="Debuchy R."/>
            <person name="Gladieux P."/>
            <person name="Thoren M.H."/>
            <person name="Johannesson H."/>
        </authorList>
    </citation>
    <scope>NUCLEOTIDE SEQUENCE</scope>
    <source>
        <strain evidence="10">PSN243</strain>
    </source>
</reference>
<evidence type="ECO:0000313" key="10">
    <source>
        <dbReference type="EMBL" id="KAK4451155.1"/>
    </source>
</evidence>